<dbReference type="Proteomes" id="UP000010808">
    <property type="component" value="Chromosome"/>
</dbReference>
<evidence type="ECO:0000313" key="9">
    <source>
        <dbReference type="Proteomes" id="UP000010808"/>
    </source>
</evidence>
<dbReference type="EMBL" id="FO203522">
    <property type="protein sequence ID" value="CCO25019.1"/>
    <property type="molecule type" value="Genomic_DNA"/>
</dbReference>
<dbReference type="Pfam" id="PF09335">
    <property type="entry name" value="VTT_dom"/>
    <property type="match status" value="1"/>
</dbReference>
<evidence type="ECO:0000256" key="1">
    <source>
        <dbReference type="ARBA" id="ARBA00004651"/>
    </source>
</evidence>
<dbReference type="OrthoDB" id="9779114at2"/>
<gene>
    <name evidence="8" type="ORF">DESAM_22752</name>
</gene>
<feature type="domain" description="VTT" evidence="7">
    <location>
        <begin position="67"/>
        <end position="184"/>
    </location>
</feature>
<evidence type="ECO:0000256" key="6">
    <source>
        <dbReference type="RuleBase" id="RU366058"/>
    </source>
</evidence>
<comment type="similarity">
    <text evidence="6">Belongs to the TVP38/TMEM64 family.</text>
</comment>
<keyword evidence="3 6" id="KW-0812">Transmembrane</keyword>
<dbReference type="PATRIC" id="fig|1121451.3.peg.2963"/>
<keyword evidence="4 6" id="KW-1133">Transmembrane helix</keyword>
<keyword evidence="9" id="KW-1185">Reference proteome</keyword>
<sequence>MFIKRSKNNKNFLHGIIILLFVGVLTFVAEHYGEGHINELITWIESSGNFAPVVFILINVLGMVLALPLTLFTAVAGVLFGAIKGAAVCLISMAIGSSLSFFLGRFVFRDRILKKFGDDPNFKKIRMLSESHPVKVLALSRIVPVVPYSIANYLWSVTDVKYIPYLIMSIVCLIPETVFMTAGGHILSTGVVKGTLNWEMFAVLSGAGLLIFFLSRAVRKSLENS</sequence>
<feature type="transmembrane region" description="Helical" evidence="6">
    <location>
        <begin position="136"/>
        <end position="155"/>
    </location>
</feature>
<dbReference type="STRING" id="1121451.DESAM_22752"/>
<protein>
    <recommendedName>
        <fullName evidence="6">TVP38/TMEM64 family membrane protein</fullName>
    </recommendedName>
</protein>
<evidence type="ECO:0000259" key="7">
    <source>
        <dbReference type="Pfam" id="PF09335"/>
    </source>
</evidence>
<name>L0RE37_9BACT</name>
<feature type="transmembrane region" description="Helical" evidence="6">
    <location>
        <begin position="200"/>
        <end position="218"/>
    </location>
</feature>
<evidence type="ECO:0000256" key="5">
    <source>
        <dbReference type="ARBA" id="ARBA00023136"/>
    </source>
</evidence>
<keyword evidence="2 6" id="KW-1003">Cell membrane</keyword>
<dbReference type="GO" id="GO:0005886">
    <property type="term" value="C:plasma membrane"/>
    <property type="evidence" value="ECO:0007669"/>
    <property type="project" value="UniProtKB-SubCell"/>
</dbReference>
<evidence type="ECO:0000256" key="2">
    <source>
        <dbReference type="ARBA" id="ARBA00022475"/>
    </source>
</evidence>
<feature type="transmembrane region" description="Helical" evidence="6">
    <location>
        <begin position="87"/>
        <end position="108"/>
    </location>
</feature>
<dbReference type="eggNOG" id="COG0398">
    <property type="taxonomic scope" value="Bacteria"/>
</dbReference>
<reference evidence="8 9" key="1">
    <citation type="submission" date="2012-10" db="EMBL/GenBank/DDBJ databases">
        <authorList>
            <person name="Genoscope - CEA"/>
        </authorList>
    </citation>
    <scope>NUCLEOTIDE SEQUENCE [LARGE SCALE GENOMIC DNA]</scope>
    <source>
        <strain evidence="9">AM13 / DSM 14728</strain>
    </source>
</reference>
<dbReference type="InterPro" id="IPR032816">
    <property type="entry name" value="VTT_dom"/>
</dbReference>
<evidence type="ECO:0000313" key="8">
    <source>
        <dbReference type="EMBL" id="CCO25019.1"/>
    </source>
</evidence>
<feature type="transmembrane region" description="Helical" evidence="6">
    <location>
        <begin position="162"/>
        <end position="188"/>
    </location>
</feature>
<accession>L0RE37</accession>
<evidence type="ECO:0000256" key="4">
    <source>
        <dbReference type="ARBA" id="ARBA00022989"/>
    </source>
</evidence>
<dbReference type="RefSeq" id="WP_015337617.1">
    <property type="nucleotide sequence ID" value="NC_020055.1"/>
</dbReference>
<dbReference type="InterPro" id="IPR015414">
    <property type="entry name" value="TMEM64"/>
</dbReference>
<feature type="transmembrane region" description="Helical" evidence="6">
    <location>
        <begin position="12"/>
        <end position="33"/>
    </location>
</feature>
<dbReference type="PANTHER" id="PTHR12677:SF59">
    <property type="entry name" value="GOLGI APPARATUS MEMBRANE PROTEIN TVP38-RELATED"/>
    <property type="match status" value="1"/>
</dbReference>
<feature type="transmembrane region" description="Helical" evidence="6">
    <location>
        <begin position="53"/>
        <end position="80"/>
    </location>
</feature>
<evidence type="ECO:0000256" key="3">
    <source>
        <dbReference type="ARBA" id="ARBA00022692"/>
    </source>
</evidence>
<dbReference type="HOGENOM" id="CLU_038944_7_1_7"/>
<dbReference type="PANTHER" id="PTHR12677">
    <property type="entry name" value="GOLGI APPARATUS MEMBRANE PROTEIN TVP38-RELATED"/>
    <property type="match status" value="1"/>
</dbReference>
<keyword evidence="5 6" id="KW-0472">Membrane</keyword>
<organism evidence="8 9">
    <name type="scientific">Maridesulfovibrio hydrothermalis AM13 = DSM 14728</name>
    <dbReference type="NCBI Taxonomy" id="1121451"/>
    <lineage>
        <taxon>Bacteria</taxon>
        <taxon>Pseudomonadati</taxon>
        <taxon>Thermodesulfobacteriota</taxon>
        <taxon>Desulfovibrionia</taxon>
        <taxon>Desulfovibrionales</taxon>
        <taxon>Desulfovibrionaceae</taxon>
        <taxon>Maridesulfovibrio</taxon>
    </lineage>
</organism>
<dbReference type="KEGG" id="dhy:DESAM_22752"/>
<dbReference type="AlphaFoldDB" id="L0RE37"/>
<comment type="subcellular location">
    <subcellularLocation>
        <location evidence="1 6">Cell membrane</location>
        <topology evidence="1 6">Multi-pass membrane protein</topology>
    </subcellularLocation>
</comment>
<proteinExistence type="inferred from homology"/>